<proteinExistence type="predicted"/>
<reference evidence="1" key="1">
    <citation type="journal article" date="2015" name="Nature">
        <title>Complex archaea that bridge the gap between prokaryotes and eukaryotes.</title>
        <authorList>
            <person name="Spang A."/>
            <person name="Saw J.H."/>
            <person name="Jorgensen S.L."/>
            <person name="Zaremba-Niedzwiedzka K."/>
            <person name="Martijn J."/>
            <person name="Lind A.E."/>
            <person name="van Eijk R."/>
            <person name="Schleper C."/>
            <person name="Guy L."/>
            <person name="Ettema T.J."/>
        </authorList>
    </citation>
    <scope>NUCLEOTIDE SEQUENCE</scope>
</reference>
<evidence type="ECO:0000313" key="1">
    <source>
        <dbReference type="EMBL" id="KKL22796.1"/>
    </source>
</evidence>
<dbReference type="AlphaFoldDB" id="A0A0F9DYP5"/>
<dbReference type="EMBL" id="LAZR01037209">
    <property type="protein sequence ID" value="KKL22796.1"/>
    <property type="molecule type" value="Genomic_DNA"/>
</dbReference>
<accession>A0A0F9DYP5</accession>
<organism evidence="1">
    <name type="scientific">marine sediment metagenome</name>
    <dbReference type="NCBI Taxonomy" id="412755"/>
    <lineage>
        <taxon>unclassified sequences</taxon>
        <taxon>metagenomes</taxon>
        <taxon>ecological metagenomes</taxon>
    </lineage>
</organism>
<protein>
    <submittedName>
        <fullName evidence="1">Uncharacterized protein</fullName>
    </submittedName>
</protein>
<name>A0A0F9DYP5_9ZZZZ</name>
<comment type="caution">
    <text evidence="1">The sequence shown here is derived from an EMBL/GenBank/DDBJ whole genome shotgun (WGS) entry which is preliminary data.</text>
</comment>
<gene>
    <name evidence="1" type="ORF">LCGC14_2431810</name>
</gene>
<sequence length="63" mass="7236">MELTENERQVVSSVLDTIIDDLTKETGYPYPGGIAYNSDNVIFSFDTEDYKTLKRVKIKMKQS</sequence>